<proteinExistence type="inferred from homology"/>
<keyword evidence="3 4" id="KW-0964">Secreted</keyword>
<dbReference type="Pfam" id="PF03018">
    <property type="entry name" value="Dirigent"/>
    <property type="match status" value="1"/>
</dbReference>
<evidence type="ECO:0000256" key="3">
    <source>
        <dbReference type="ARBA" id="ARBA00022525"/>
    </source>
</evidence>
<protein>
    <recommendedName>
        <fullName evidence="4">Dirigent protein</fullName>
    </recommendedName>
</protein>
<evidence type="ECO:0000256" key="2">
    <source>
        <dbReference type="ARBA" id="ARBA00011738"/>
    </source>
</evidence>
<evidence type="ECO:0000256" key="4">
    <source>
        <dbReference type="RuleBase" id="RU363099"/>
    </source>
</evidence>
<comment type="subcellular location">
    <subcellularLocation>
        <location evidence="4">Secreted</location>
        <location evidence="4">Extracellular space</location>
        <location evidence="4">Apoplast</location>
    </subcellularLocation>
</comment>
<name>A0AAV1DPE1_OLDCO</name>
<organism evidence="5 6">
    <name type="scientific">Oldenlandia corymbosa var. corymbosa</name>
    <dbReference type="NCBI Taxonomy" id="529605"/>
    <lineage>
        <taxon>Eukaryota</taxon>
        <taxon>Viridiplantae</taxon>
        <taxon>Streptophyta</taxon>
        <taxon>Embryophyta</taxon>
        <taxon>Tracheophyta</taxon>
        <taxon>Spermatophyta</taxon>
        <taxon>Magnoliopsida</taxon>
        <taxon>eudicotyledons</taxon>
        <taxon>Gunneridae</taxon>
        <taxon>Pentapetalae</taxon>
        <taxon>asterids</taxon>
        <taxon>lamiids</taxon>
        <taxon>Gentianales</taxon>
        <taxon>Rubiaceae</taxon>
        <taxon>Rubioideae</taxon>
        <taxon>Spermacoceae</taxon>
        <taxon>Hedyotis-Oldenlandia complex</taxon>
        <taxon>Oldenlandia</taxon>
    </lineage>
</organism>
<dbReference type="GO" id="GO:0009699">
    <property type="term" value="P:phenylpropanoid biosynthetic process"/>
    <property type="evidence" value="ECO:0007669"/>
    <property type="project" value="UniProtKB-ARBA"/>
</dbReference>
<evidence type="ECO:0000313" key="5">
    <source>
        <dbReference type="EMBL" id="CAI9108568.1"/>
    </source>
</evidence>
<sequence length="170" mass="18051">MALPLAHSQCHDAENSVPELRPTIALPVAARRWKNGENPTAVLIAPADTTKPVSLGFGSTYVMDDPITVSPDPSSEIIGRAQGTFSFASLGDPALAMAITMTFTTGPYNGSTLTILGNNPITHAYRQMPILGGTGAFQLAQGIATVNTVTVDIAKLNDILEYHVVILHYY</sequence>
<comment type="function">
    <text evidence="4">Dirigent proteins impart stereoselectivity on the phenoxy radical-coupling reaction, yielding optically active lignans from two molecules of coniferyl alcohol in the biosynthesis of lignans, flavonolignans, and alkaloids and thus plays a central role in plant secondary metabolism.</text>
</comment>
<dbReference type="InterPro" id="IPR004265">
    <property type="entry name" value="Dirigent"/>
</dbReference>
<comment type="similarity">
    <text evidence="1 4">Belongs to the plant dirigent protein family.</text>
</comment>
<accession>A0AAV1DPE1</accession>
<dbReference type="AlphaFoldDB" id="A0AAV1DPE1"/>
<comment type="subunit">
    <text evidence="2 4">Homodimer.</text>
</comment>
<gene>
    <name evidence="5" type="ORF">OLC1_LOCUS16634</name>
</gene>
<evidence type="ECO:0000256" key="1">
    <source>
        <dbReference type="ARBA" id="ARBA00010746"/>
    </source>
</evidence>
<dbReference type="Proteomes" id="UP001161247">
    <property type="component" value="Chromosome 6"/>
</dbReference>
<reference evidence="5" key="1">
    <citation type="submission" date="2023-03" db="EMBL/GenBank/DDBJ databases">
        <authorList>
            <person name="Julca I."/>
        </authorList>
    </citation>
    <scope>NUCLEOTIDE SEQUENCE</scope>
</reference>
<evidence type="ECO:0000313" key="6">
    <source>
        <dbReference type="Proteomes" id="UP001161247"/>
    </source>
</evidence>
<dbReference type="PANTHER" id="PTHR21495">
    <property type="entry name" value="NUCLEOPORIN-RELATED"/>
    <property type="match status" value="1"/>
</dbReference>
<dbReference type="InterPro" id="IPR044859">
    <property type="entry name" value="Allene_oxi_cyc_Dirigent"/>
</dbReference>
<keyword evidence="6" id="KW-1185">Reference proteome</keyword>
<keyword evidence="4" id="KW-0052">Apoplast</keyword>
<dbReference type="GO" id="GO:0048046">
    <property type="term" value="C:apoplast"/>
    <property type="evidence" value="ECO:0007669"/>
    <property type="project" value="UniProtKB-SubCell"/>
</dbReference>
<dbReference type="Gene3D" id="2.40.480.10">
    <property type="entry name" value="Allene oxide cyclase-like"/>
    <property type="match status" value="1"/>
</dbReference>
<dbReference type="EMBL" id="OX459123">
    <property type="protein sequence ID" value="CAI9108568.1"/>
    <property type="molecule type" value="Genomic_DNA"/>
</dbReference>